<evidence type="ECO:0000313" key="2">
    <source>
        <dbReference type="EMBL" id="VYU05355.1"/>
    </source>
</evidence>
<proteinExistence type="predicted"/>
<gene>
    <name evidence="2" type="ORF">ELLFYP34_02563</name>
</gene>
<organism evidence="2">
    <name type="scientific">Eubacterium limosum</name>
    <dbReference type="NCBI Taxonomy" id="1736"/>
    <lineage>
        <taxon>Bacteria</taxon>
        <taxon>Bacillati</taxon>
        <taxon>Bacillota</taxon>
        <taxon>Clostridia</taxon>
        <taxon>Eubacteriales</taxon>
        <taxon>Eubacteriaceae</taxon>
        <taxon>Eubacterium</taxon>
    </lineage>
</organism>
<sequence length="125" mass="14257">MKRKQTTPKDETAPKACAMCCGLCAQKQENWTVAELAESMRVRGLNIGRNRLHAWLRSHGYTDRAQRKGQNLPTRKALDRGWMVIACVEGWNRARDQKVRWPSIRVTPLGQAYFTGLFVLEGKGQ</sequence>
<dbReference type="EMBL" id="CACRTR010000007">
    <property type="protein sequence ID" value="VYU05355.1"/>
    <property type="molecule type" value="Genomic_DNA"/>
</dbReference>
<dbReference type="InterPro" id="IPR005039">
    <property type="entry name" value="Ant_C"/>
</dbReference>
<protein>
    <submittedName>
        <fullName evidence="2">Phage antirepressor protein KilAC domain protein</fullName>
    </submittedName>
</protein>
<feature type="domain" description="Antirepressor protein C-terminal" evidence="1">
    <location>
        <begin position="25"/>
        <end position="118"/>
    </location>
</feature>
<dbReference type="Pfam" id="PF03374">
    <property type="entry name" value="ANT"/>
    <property type="match status" value="1"/>
</dbReference>
<dbReference type="GO" id="GO:0003677">
    <property type="term" value="F:DNA binding"/>
    <property type="evidence" value="ECO:0007669"/>
    <property type="project" value="InterPro"/>
</dbReference>
<dbReference type="AlphaFoldDB" id="A0A6N3BMB2"/>
<reference evidence="2" key="1">
    <citation type="submission" date="2019-11" db="EMBL/GenBank/DDBJ databases">
        <authorList>
            <person name="Feng L."/>
        </authorList>
    </citation>
    <scope>NUCLEOTIDE SEQUENCE</scope>
    <source>
        <strain evidence="2">ElimosumLFYP34</strain>
    </source>
</reference>
<name>A0A6N3BMB2_EUBLI</name>
<accession>A0A6N3BMB2</accession>
<evidence type="ECO:0000259" key="1">
    <source>
        <dbReference type="Pfam" id="PF03374"/>
    </source>
</evidence>